<sequence length="565" mass="65350">MSSNEFVNVRKRGVGCPPGKIWEWFEKEEQIYSRYYSATCNFCNFHWAKARPLYLKKHLAYDCIKVDSDTKVEVLMLLTNDKTNSDDDITSTNKSRQELCTHTNKMNEKFPTSLDKEDQINKALTKLFVCFNVKITRIIKNEINLTIGFDGWTNSSGQSIYDYCLITENRREYFWMFKNYSNVFHHTDAFLGDKVIKIVKNISPEKLAAVVSDNVPDAHLCKHTFVVNTIRKVSIIHQYFVKSHAMCQFLKDAIEALQIRGEDIKSHTKTRWSTIEIKSHIKDILCDRNFFENCKVIASVLHPLKVSIECLESRTLTLADCYISLAYIIYRLPIQNMHFKCYCIEKFNERWIEFSDNVNLLAFFLHPQYHKHEKISLAKHTLLLVFNLDLTIARFIGSTEPSNVLLVWLIRNLSQIQEEKIKNIKLSFSSPGLKNLTNLTNLDNTNNINNHNDESPSLSDVEDVNNIHLTRRSRLSHALTNLTSLDVDLHNIHGISPMQDVIKLDPINVNTSSSKIMDQTPVKNTAKVTQDPILMDMSTTNDTLSPKVNFKRQKRPQHTQAQTPI</sequence>
<evidence type="ECO:0008006" key="4">
    <source>
        <dbReference type="Google" id="ProtNLM"/>
    </source>
</evidence>
<dbReference type="SUPFAM" id="SSF53098">
    <property type="entry name" value="Ribonuclease H-like"/>
    <property type="match status" value="1"/>
</dbReference>
<evidence type="ECO:0000256" key="1">
    <source>
        <dbReference type="SAM" id="MobiDB-lite"/>
    </source>
</evidence>
<dbReference type="Proteomes" id="UP000265703">
    <property type="component" value="Unassembled WGS sequence"/>
</dbReference>
<gene>
    <name evidence="2" type="ORF">C1645_826044</name>
</gene>
<dbReference type="AlphaFoldDB" id="A0A397SXA8"/>
<evidence type="ECO:0000313" key="2">
    <source>
        <dbReference type="EMBL" id="RIA88635.1"/>
    </source>
</evidence>
<accession>A0A397SXA8</accession>
<protein>
    <recommendedName>
        <fullName evidence="4">DUF659 domain-containing protein</fullName>
    </recommendedName>
</protein>
<name>A0A397SXA8_9GLOM</name>
<evidence type="ECO:0000313" key="3">
    <source>
        <dbReference type="Proteomes" id="UP000265703"/>
    </source>
</evidence>
<reference evidence="2 3" key="1">
    <citation type="submission" date="2018-06" db="EMBL/GenBank/DDBJ databases">
        <title>Comparative genomics reveals the genomic features of Rhizophagus irregularis, R. cerebriforme, R. diaphanum and Gigaspora rosea, and their symbiotic lifestyle signature.</title>
        <authorList>
            <person name="Morin E."/>
            <person name="San Clemente H."/>
            <person name="Chen E.C.H."/>
            <person name="De La Providencia I."/>
            <person name="Hainaut M."/>
            <person name="Kuo A."/>
            <person name="Kohler A."/>
            <person name="Murat C."/>
            <person name="Tang N."/>
            <person name="Roy S."/>
            <person name="Loubradou J."/>
            <person name="Henrissat B."/>
            <person name="Grigoriev I.V."/>
            <person name="Corradi N."/>
            <person name="Roux C."/>
            <person name="Martin F.M."/>
        </authorList>
    </citation>
    <scope>NUCLEOTIDE SEQUENCE [LARGE SCALE GENOMIC DNA]</scope>
    <source>
        <strain evidence="2 3">DAOM 227022</strain>
    </source>
</reference>
<organism evidence="2 3">
    <name type="scientific">Glomus cerebriforme</name>
    <dbReference type="NCBI Taxonomy" id="658196"/>
    <lineage>
        <taxon>Eukaryota</taxon>
        <taxon>Fungi</taxon>
        <taxon>Fungi incertae sedis</taxon>
        <taxon>Mucoromycota</taxon>
        <taxon>Glomeromycotina</taxon>
        <taxon>Glomeromycetes</taxon>
        <taxon>Glomerales</taxon>
        <taxon>Glomeraceae</taxon>
        <taxon>Glomus</taxon>
    </lineage>
</organism>
<dbReference type="InterPro" id="IPR012337">
    <property type="entry name" value="RNaseH-like_sf"/>
</dbReference>
<keyword evidence="3" id="KW-1185">Reference proteome</keyword>
<comment type="caution">
    <text evidence="2">The sequence shown here is derived from an EMBL/GenBank/DDBJ whole genome shotgun (WGS) entry which is preliminary data.</text>
</comment>
<proteinExistence type="predicted"/>
<dbReference type="STRING" id="658196.A0A397SXA8"/>
<dbReference type="EMBL" id="QKYT01000254">
    <property type="protein sequence ID" value="RIA88635.1"/>
    <property type="molecule type" value="Genomic_DNA"/>
</dbReference>
<feature type="region of interest" description="Disordered" evidence="1">
    <location>
        <begin position="538"/>
        <end position="565"/>
    </location>
</feature>
<dbReference type="OrthoDB" id="2504957at2759"/>